<gene>
    <name evidence="3" type="ORF">K443DRAFT_673164</name>
</gene>
<evidence type="ECO:0000313" key="4">
    <source>
        <dbReference type="Proteomes" id="UP000054477"/>
    </source>
</evidence>
<feature type="transmembrane region" description="Helical" evidence="1">
    <location>
        <begin position="20"/>
        <end position="39"/>
    </location>
</feature>
<reference evidence="4" key="2">
    <citation type="submission" date="2015-01" db="EMBL/GenBank/DDBJ databases">
        <title>Evolutionary Origins and Diversification of the Mycorrhizal Mutualists.</title>
        <authorList>
            <consortium name="DOE Joint Genome Institute"/>
            <consortium name="Mycorrhizal Genomics Consortium"/>
            <person name="Kohler A."/>
            <person name="Kuo A."/>
            <person name="Nagy L.G."/>
            <person name="Floudas D."/>
            <person name="Copeland A."/>
            <person name="Barry K.W."/>
            <person name="Cichocki N."/>
            <person name="Veneault-Fourrey C."/>
            <person name="LaButti K."/>
            <person name="Lindquist E.A."/>
            <person name="Lipzen A."/>
            <person name="Lundell T."/>
            <person name="Morin E."/>
            <person name="Murat C."/>
            <person name="Riley R."/>
            <person name="Ohm R."/>
            <person name="Sun H."/>
            <person name="Tunlid A."/>
            <person name="Henrissat B."/>
            <person name="Grigoriev I.V."/>
            <person name="Hibbett D.S."/>
            <person name="Martin F."/>
        </authorList>
    </citation>
    <scope>NUCLEOTIDE SEQUENCE [LARGE SCALE GENOMIC DNA]</scope>
    <source>
        <strain evidence="4">LaAM-08-1</strain>
    </source>
</reference>
<sequence>MEVTASAIDLNHTWMVQATSFVSFAALAMQVWELVIHVIDEVEYVWKSKMSPMKVLYIWARYGQLVAQITNLVTAQLLSMGYFSPQGCANAFLLEIFISQQAILCVEGIQLMRLFALYNQSRRVKYMLLSIFGISTVLEVAGNFATGKMYSTRAECTMLVSAPPDSGLAWFAVGAGMFQVVVLGMTFSRQLSTKHTGWSRTPLSSLMMKDSLFVFFLLFVVLSTVVGYEAVWSFGPSFWNIAFGWYIALLSIAGCRLIINMRSLALGPIHYDFEASIDGASEPLFYNESNR</sequence>
<dbReference type="HOGENOM" id="CLU_035509_10_5_1"/>
<reference evidence="3 4" key="1">
    <citation type="submission" date="2014-04" db="EMBL/GenBank/DDBJ databases">
        <authorList>
            <consortium name="DOE Joint Genome Institute"/>
            <person name="Kuo A."/>
            <person name="Kohler A."/>
            <person name="Nagy L.G."/>
            <person name="Floudas D."/>
            <person name="Copeland A."/>
            <person name="Barry K.W."/>
            <person name="Cichocki N."/>
            <person name="Veneault-Fourrey C."/>
            <person name="LaButti K."/>
            <person name="Lindquist E.A."/>
            <person name="Lipzen A."/>
            <person name="Lundell T."/>
            <person name="Morin E."/>
            <person name="Murat C."/>
            <person name="Sun H."/>
            <person name="Tunlid A."/>
            <person name="Henrissat B."/>
            <person name="Grigoriev I.V."/>
            <person name="Hibbett D.S."/>
            <person name="Martin F."/>
            <person name="Nordberg H.P."/>
            <person name="Cantor M.N."/>
            <person name="Hua S.X."/>
        </authorList>
    </citation>
    <scope>NUCLEOTIDE SEQUENCE [LARGE SCALE GENOMIC DNA]</scope>
    <source>
        <strain evidence="3 4">LaAM-08-1</strain>
    </source>
</reference>
<feature type="transmembrane region" description="Helical" evidence="1">
    <location>
        <begin position="212"/>
        <end position="232"/>
    </location>
</feature>
<dbReference type="EMBL" id="KN838546">
    <property type="protein sequence ID" value="KIK07572.1"/>
    <property type="molecule type" value="Genomic_DNA"/>
</dbReference>
<dbReference type="AlphaFoldDB" id="A0A0C9YBE0"/>
<keyword evidence="1" id="KW-0472">Membrane</keyword>
<dbReference type="OrthoDB" id="2637653at2759"/>
<keyword evidence="1" id="KW-0812">Transmembrane</keyword>
<keyword evidence="4" id="KW-1185">Reference proteome</keyword>
<evidence type="ECO:0000259" key="2">
    <source>
        <dbReference type="Pfam" id="PF20151"/>
    </source>
</evidence>
<feature type="transmembrane region" description="Helical" evidence="1">
    <location>
        <begin position="167"/>
        <end position="191"/>
    </location>
</feature>
<feature type="transmembrane region" description="Helical" evidence="1">
    <location>
        <begin position="91"/>
        <end position="114"/>
    </location>
</feature>
<accession>A0A0C9YBE0</accession>
<feature type="domain" description="DUF6533" evidence="2">
    <location>
        <begin position="22"/>
        <end position="63"/>
    </location>
</feature>
<organism evidence="3 4">
    <name type="scientific">Laccaria amethystina LaAM-08-1</name>
    <dbReference type="NCBI Taxonomy" id="1095629"/>
    <lineage>
        <taxon>Eukaryota</taxon>
        <taxon>Fungi</taxon>
        <taxon>Dikarya</taxon>
        <taxon>Basidiomycota</taxon>
        <taxon>Agaricomycotina</taxon>
        <taxon>Agaricomycetes</taxon>
        <taxon>Agaricomycetidae</taxon>
        <taxon>Agaricales</taxon>
        <taxon>Agaricineae</taxon>
        <taxon>Hydnangiaceae</taxon>
        <taxon>Laccaria</taxon>
    </lineage>
</organism>
<protein>
    <recommendedName>
        <fullName evidence="2">DUF6533 domain-containing protein</fullName>
    </recommendedName>
</protein>
<name>A0A0C9YBE0_9AGAR</name>
<feature type="transmembrane region" description="Helical" evidence="1">
    <location>
        <begin position="59"/>
        <end position="79"/>
    </location>
</feature>
<feature type="transmembrane region" description="Helical" evidence="1">
    <location>
        <begin position="238"/>
        <end position="259"/>
    </location>
</feature>
<evidence type="ECO:0000313" key="3">
    <source>
        <dbReference type="EMBL" id="KIK07572.1"/>
    </source>
</evidence>
<proteinExistence type="predicted"/>
<dbReference type="STRING" id="1095629.A0A0C9YBE0"/>
<dbReference type="Proteomes" id="UP000054477">
    <property type="component" value="Unassembled WGS sequence"/>
</dbReference>
<feature type="transmembrane region" description="Helical" evidence="1">
    <location>
        <begin position="126"/>
        <end position="147"/>
    </location>
</feature>
<keyword evidence="1" id="KW-1133">Transmembrane helix</keyword>
<dbReference type="InterPro" id="IPR045340">
    <property type="entry name" value="DUF6533"/>
</dbReference>
<evidence type="ECO:0000256" key="1">
    <source>
        <dbReference type="SAM" id="Phobius"/>
    </source>
</evidence>
<dbReference type="Pfam" id="PF20151">
    <property type="entry name" value="DUF6533"/>
    <property type="match status" value="1"/>
</dbReference>